<dbReference type="GO" id="GO:0140664">
    <property type="term" value="F:ATP-dependent DNA damage sensor activity"/>
    <property type="evidence" value="ECO:0007669"/>
    <property type="project" value="InterPro"/>
</dbReference>
<dbReference type="Ensembl" id="ENSHHUT00000090755.1">
    <property type="protein sequence ID" value="ENSHHUP00000088014.1"/>
    <property type="gene ID" value="ENSHHUG00000050888.1"/>
</dbReference>
<evidence type="ECO:0000313" key="3">
    <source>
        <dbReference type="Proteomes" id="UP000314982"/>
    </source>
</evidence>
<dbReference type="Gene3D" id="3.30.565.10">
    <property type="entry name" value="Histidine kinase-like ATPase, C-terminal domain"/>
    <property type="match status" value="1"/>
</dbReference>
<dbReference type="PANTHER" id="PTHR10073:SF54">
    <property type="entry name" value="PMS1 PROTEIN HOMOLOG 1"/>
    <property type="match status" value="1"/>
</dbReference>
<sequence>LITEQLPAETVRLLSSCEVITSLVNVVKELLVNSLNAGALRIDIKLENYGLDRIEIIDNGSGIKAADTAVMAVKYYTSKICSHDGLERLETYGFRGEAQGSICAMAEVRSSSLLH</sequence>
<dbReference type="AlphaFoldDB" id="A0A4W5RTQ4"/>
<dbReference type="Pfam" id="PF13589">
    <property type="entry name" value="HATPase_c_3"/>
    <property type="match status" value="1"/>
</dbReference>
<evidence type="ECO:0000256" key="1">
    <source>
        <dbReference type="ARBA" id="ARBA00006082"/>
    </source>
</evidence>
<reference evidence="2" key="3">
    <citation type="submission" date="2025-09" db="UniProtKB">
        <authorList>
            <consortium name="Ensembl"/>
        </authorList>
    </citation>
    <scope>IDENTIFICATION</scope>
</reference>
<dbReference type="STRING" id="62062.ENSHHUP00000088014"/>
<dbReference type="InterPro" id="IPR036890">
    <property type="entry name" value="HATPase_C_sf"/>
</dbReference>
<dbReference type="PANTHER" id="PTHR10073">
    <property type="entry name" value="DNA MISMATCH REPAIR PROTEIN MLH, PMS, MUTL"/>
    <property type="match status" value="1"/>
</dbReference>
<evidence type="ECO:0008006" key="4">
    <source>
        <dbReference type="Google" id="ProtNLM"/>
    </source>
</evidence>
<evidence type="ECO:0000313" key="2">
    <source>
        <dbReference type="Ensembl" id="ENSHHUP00000088014.1"/>
    </source>
</evidence>
<name>A0A4W5RTQ4_9TELE</name>
<proteinExistence type="inferred from homology"/>
<reference evidence="3" key="1">
    <citation type="submission" date="2018-06" db="EMBL/GenBank/DDBJ databases">
        <title>Genome assembly of Danube salmon.</title>
        <authorList>
            <person name="Macqueen D.J."/>
            <person name="Gundappa M.K."/>
        </authorList>
    </citation>
    <scope>NUCLEOTIDE SEQUENCE [LARGE SCALE GENOMIC DNA]</scope>
</reference>
<dbReference type="GO" id="GO:0032389">
    <property type="term" value="C:MutLalpha complex"/>
    <property type="evidence" value="ECO:0007669"/>
    <property type="project" value="TreeGrafter"/>
</dbReference>
<dbReference type="GO" id="GO:0006298">
    <property type="term" value="P:mismatch repair"/>
    <property type="evidence" value="ECO:0007669"/>
    <property type="project" value="InterPro"/>
</dbReference>
<dbReference type="SUPFAM" id="SSF55874">
    <property type="entry name" value="ATPase domain of HSP90 chaperone/DNA topoisomerase II/histidine kinase"/>
    <property type="match status" value="1"/>
</dbReference>
<dbReference type="Proteomes" id="UP000314982">
    <property type="component" value="Unassembled WGS sequence"/>
</dbReference>
<dbReference type="GO" id="GO:0016887">
    <property type="term" value="F:ATP hydrolysis activity"/>
    <property type="evidence" value="ECO:0007669"/>
    <property type="project" value="InterPro"/>
</dbReference>
<organism evidence="2 3">
    <name type="scientific">Hucho hucho</name>
    <name type="common">huchen</name>
    <dbReference type="NCBI Taxonomy" id="62062"/>
    <lineage>
        <taxon>Eukaryota</taxon>
        <taxon>Metazoa</taxon>
        <taxon>Chordata</taxon>
        <taxon>Craniata</taxon>
        <taxon>Vertebrata</taxon>
        <taxon>Euteleostomi</taxon>
        <taxon>Actinopterygii</taxon>
        <taxon>Neopterygii</taxon>
        <taxon>Teleostei</taxon>
        <taxon>Protacanthopterygii</taxon>
        <taxon>Salmoniformes</taxon>
        <taxon>Salmonidae</taxon>
        <taxon>Salmoninae</taxon>
        <taxon>Hucho</taxon>
    </lineage>
</organism>
<protein>
    <recommendedName>
        <fullName evidence="4">Histidine kinase/HSP90-like ATPase domain-containing protein</fullName>
    </recommendedName>
</protein>
<comment type="similarity">
    <text evidence="1">Belongs to the DNA mismatch repair MutL/HexB family.</text>
</comment>
<accession>A0A4W5RTQ4</accession>
<reference evidence="2" key="2">
    <citation type="submission" date="2025-08" db="UniProtKB">
        <authorList>
            <consortium name="Ensembl"/>
        </authorList>
    </citation>
    <scope>IDENTIFICATION</scope>
</reference>
<dbReference type="GeneTree" id="ENSGT00940000157085"/>
<keyword evidence="3" id="KW-1185">Reference proteome</keyword>
<dbReference type="InterPro" id="IPR038973">
    <property type="entry name" value="MutL/Mlh/Pms-like"/>
</dbReference>